<organism evidence="2">
    <name type="scientific">Papilio xuthus</name>
    <name type="common">Asian swallowtail butterfly</name>
    <dbReference type="NCBI Taxonomy" id="66420"/>
    <lineage>
        <taxon>Eukaryota</taxon>
        <taxon>Metazoa</taxon>
        <taxon>Ecdysozoa</taxon>
        <taxon>Arthropoda</taxon>
        <taxon>Hexapoda</taxon>
        <taxon>Insecta</taxon>
        <taxon>Pterygota</taxon>
        <taxon>Neoptera</taxon>
        <taxon>Endopterygota</taxon>
        <taxon>Lepidoptera</taxon>
        <taxon>Glossata</taxon>
        <taxon>Ditrysia</taxon>
        <taxon>Papilionoidea</taxon>
        <taxon>Papilionidae</taxon>
        <taxon>Papilioninae</taxon>
        <taxon>Papilio</taxon>
    </lineage>
</organism>
<reference evidence="2" key="1">
    <citation type="submission" date="2025-08" db="UniProtKB">
        <authorList>
            <consortium name="RefSeq"/>
        </authorList>
    </citation>
    <scope>IDENTIFICATION</scope>
</reference>
<dbReference type="Proteomes" id="UP000694872">
    <property type="component" value="Unplaced"/>
</dbReference>
<dbReference type="AlphaFoldDB" id="A0AAJ6Z289"/>
<dbReference type="Gene3D" id="3.30.60.30">
    <property type="match status" value="2"/>
</dbReference>
<keyword evidence="1" id="KW-0732">Signal</keyword>
<feature type="signal peptide" evidence="1">
    <location>
        <begin position="1"/>
        <end position="18"/>
    </location>
</feature>
<proteinExistence type="predicted"/>
<accession>A0AAJ6Z289</accession>
<evidence type="ECO:0000313" key="2">
    <source>
        <dbReference type="RefSeq" id="XP_013163507.1"/>
    </source>
</evidence>
<gene>
    <name evidence="2" type="primary">LOC106114737</name>
</gene>
<evidence type="ECO:0000256" key="1">
    <source>
        <dbReference type="SAM" id="SignalP"/>
    </source>
</evidence>
<protein>
    <submittedName>
        <fullName evidence="2">Uncharacterized protein LOC106114737</fullName>
    </submittedName>
</protein>
<dbReference type="RefSeq" id="XP_013163507.1">
    <property type="nucleotide sequence ID" value="XM_013308053.1"/>
</dbReference>
<sequence>MLFPTLAIFFITFNFVTSKSFYMKLPEIKENFSNDSHLKFEHVKKRCASTDDICKSNNVIVCGIRMVDGETQHKDFENSCYLFMSNMCKYPGQEFYIVSSGTCEKHFDSRRNSANQLLPVKNITQNITDNKQSLRSSKFSTLYDIDSAFDYHPCPLSCPETYAPVCVSVNRGFGKYFKFYTFVNHCSGDLYYCKHWQEFSPPPNEDENVVSSNLGWSFCGSSRYLQFARFSEVTSSMGHYGWLAGNYKYSHIMEPHERMKGYGK</sequence>
<feature type="chain" id="PRO_5042475749" evidence="1">
    <location>
        <begin position="19"/>
        <end position="264"/>
    </location>
</feature>
<name>A0AAJ6Z289_PAPXU</name>
<dbReference type="GeneID" id="106114737"/>
<dbReference type="KEGG" id="pxu:106114737"/>